<sequence length="158" mass="17389">MAELIAGIFTASRYKRNQGKVARQATFFALLAVAAVGAWTMSSGASPELGEYFVPPALQDKISPAVVARYVLPMIVLAIGAWAAFRVVNMPKFAEFLISVENEMGKVSWPSRGELFRASMVVLVVIFFMTAILLGYDLFLKWFIGVLLDLFGKIVSLF</sequence>
<comment type="subcellular location">
    <subcellularLocation>
        <location evidence="1">Membrane</location>
    </subcellularLocation>
</comment>
<dbReference type="Pfam" id="PF00584">
    <property type="entry name" value="SecE"/>
    <property type="match status" value="1"/>
</dbReference>
<dbReference type="KEGG" id="lpav:PLANPX_6032"/>
<keyword evidence="2 9" id="KW-0813">Transport</keyword>
<evidence type="ECO:0000256" key="2">
    <source>
        <dbReference type="ARBA" id="ARBA00022448"/>
    </source>
</evidence>
<dbReference type="Proteomes" id="UP000326837">
    <property type="component" value="Chromosome"/>
</dbReference>
<dbReference type="GO" id="GO:0006605">
    <property type="term" value="P:protein targeting"/>
    <property type="evidence" value="ECO:0007669"/>
    <property type="project" value="UniProtKB-UniRule"/>
</dbReference>
<keyword evidence="8 9" id="KW-0472">Membrane</keyword>
<keyword evidence="5 9" id="KW-0653">Protein transport</keyword>
<protein>
    <recommendedName>
        <fullName evidence="9">Protein translocase subunit SecE</fullName>
    </recommendedName>
</protein>
<comment type="similarity">
    <text evidence="9">Belongs to the SecE/SEC61-gamma family.</text>
</comment>
<name>A0A5K7XHR3_9BACT</name>
<dbReference type="GO" id="GO:0005886">
    <property type="term" value="C:plasma membrane"/>
    <property type="evidence" value="ECO:0007669"/>
    <property type="project" value="UniProtKB-UniRule"/>
</dbReference>
<keyword evidence="4 9" id="KW-0812">Transmembrane</keyword>
<comment type="subunit">
    <text evidence="9">Component of the Sec protein translocase complex. Heterotrimer consisting of SecY, SecE and SecG subunits. The heterotrimers can form oligomers, although 1 heterotrimer is thought to be able to translocate proteins. Interacts with the ribosome. Interacts with SecDF, and other proteins may be involved. Interacts with SecA.</text>
</comment>
<evidence type="ECO:0000256" key="1">
    <source>
        <dbReference type="ARBA" id="ARBA00004370"/>
    </source>
</evidence>
<dbReference type="InterPro" id="IPR038379">
    <property type="entry name" value="SecE_sf"/>
</dbReference>
<dbReference type="InterPro" id="IPR005807">
    <property type="entry name" value="SecE_bac"/>
</dbReference>
<comment type="caution">
    <text evidence="9">Lacks conserved residue(s) required for the propagation of feature annotation.</text>
</comment>
<dbReference type="EMBL" id="AP021861">
    <property type="protein sequence ID" value="BBO36420.1"/>
    <property type="molecule type" value="Genomic_DNA"/>
</dbReference>
<organism evidence="10 11">
    <name type="scientific">Lacipirellula parvula</name>
    <dbReference type="NCBI Taxonomy" id="2650471"/>
    <lineage>
        <taxon>Bacteria</taxon>
        <taxon>Pseudomonadati</taxon>
        <taxon>Planctomycetota</taxon>
        <taxon>Planctomycetia</taxon>
        <taxon>Pirellulales</taxon>
        <taxon>Lacipirellulaceae</taxon>
        <taxon>Lacipirellula</taxon>
    </lineage>
</organism>
<dbReference type="PANTHER" id="PTHR33910">
    <property type="entry name" value="PROTEIN TRANSLOCASE SUBUNIT SECE"/>
    <property type="match status" value="1"/>
</dbReference>
<gene>
    <name evidence="9" type="primary">secE</name>
    <name evidence="10" type="ORF">PLANPX_6032</name>
</gene>
<keyword evidence="6 9" id="KW-1133">Transmembrane helix</keyword>
<keyword evidence="11" id="KW-1185">Reference proteome</keyword>
<feature type="transmembrane region" description="Helical" evidence="9">
    <location>
        <begin position="21"/>
        <end position="42"/>
    </location>
</feature>
<dbReference type="NCBIfam" id="TIGR00964">
    <property type="entry name" value="secE_bact"/>
    <property type="match status" value="1"/>
</dbReference>
<evidence type="ECO:0000313" key="11">
    <source>
        <dbReference type="Proteomes" id="UP000326837"/>
    </source>
</evidence>
<dbReference type="GO" id="GO:0008320">
    <property type="term" value="F:protein transmembrane transporter activity"/>
    <property type="evidence" value="ECO:0007669"/>
    <property type="project" value="UniProtKB-UniRule"/>
</dbReference>
<dbReference type="AlphaFoldDB" id="A0A5K7XHR3"/>
<dbReference type="GO" id="GO:0009306">
    <property type="term" value="P:protein secretion"/>
    <property type="evidence" value="ECO:0007669"/>
    <property type="project" value="UniProtKB-UniRule"/>
</dbReference>
<feature type="transmembrane region" description="Helical" evidence="9">
    <location>
        <begin position="62"/>
        <end position="85"/>
    </location>
</feature>
<evidence type="ECO:0000256" key="4">
    <source>
        <dbReference type="ARBA" id="ARBA00022692"/>
    </source>
</evidence>
<dbReference type="HAMAP" id="MF_00422">
    <property type="entry name" value="SecE"/>
    <property type="match status" value="1"/>
</dbReference>
<dbReference type="PANTHER" id="PTHR33910:SF1">
    <property type="entry name" value="PROTEIN TRANSLOCASE SUBUNIT SECE"/>
    <property type="match status" value="1"/>
</dbReference>
<evidence type="ECO:0000256" key="6">
    <source>
        <dbReference type="ARBA" id="ARBA00022989"/>
    </source>
</evidence>
<evidence type="ECO:0000256" key="8">
    <source>
        <dbReference type="ARBA" id="ARBA00023136"/>
    </source>
</evidence>
<keyword evidence="3 9" id="KW-1003">Cell membrane</keyword>
<dbReference type="Gene3D" id="1.20.5.1030">
    <property type="entry name" value="Preprotein translocase secy subunit"/>
    <property type="match status" value="1"/>
</dbReference>
<accession>A0A5K7XHR3</accession>
<evidence type="ECO:0000256" key="7">
    <source>
        <dbReference type="ARBA" id="ARBA00023010"/>
    </source>
</evidence>
<evidence type="ECO:0000256" key="3">
    <source>
        <dbReference type="ARBA" id="ARBA00022475"/>
    </source>
</evidence>
<evidence type="ECO:0000256" key="9">
    <source>
        <dbReference type="HAMAP-Rule" id="MF_00422"/>
    </source>
</evidence>
<comment type="function">
    <text evidence="9">Essential subunit of the Sec protein translocation channel SecYEG. Clamps together the 2 halves of SecY. May contact the channel plug during translocation.</text>
</comment>
<proteinExistence type="inferred from homology"/>
<dbReference type="GO" id="GO:0065002">
    <property type="term" value="P:intracellular protein transmembrane transport"/>
    <property type="evidence" value="ECO:0007669"/>
    <property type="project" value="UniProtKB-UniRule"/>
</dbReference>
<evidence type="ECO:0000313" key="10">
    <source>
        <dbReference type="EMBL" id="BBO36420.1"/>
    </source>
</evidence>
<keyword evidence="7 9" id="KW-0811">Translocation</keyword>
<feature type="transmembrane region" description="Helical" evidence="9">
    <location>
        <begin position="115"/>
        <end position="133"/>
    </location>
</feature>
<reference evidence="11" key="1">
    <citation type="submission" date="2019-10" db="EMBL/GenBank/DDBJ databases">
        <title>Lacipirellula parvula gen. nov., sp. nov., representing a lineage of planctomycetes widespread in freshwater anoxic habitats, and description of the family Lacipirellulaceae.</title>
        <authorList>
            <person name="Dedysh S.N."/>
            <person name="Kulichevskaya I.S."/>
            <person name="Beletsky A.V."/>
            <person name="Rakitin A.L."/>
            <person name="Mardanov A.V."/>
            <person name="Ivanova A.A."/>
            <person name="Saltykova V.X."/>
            <person name="Rijpstra W.I.C."/>
            <person name="Sinninghe Damste J.S."/>
            <person name="Ravin N.V."/>
        </authorList>
    </citation>
    <scope>NUCLEOTIDE SEQUENCE [LARGE SCALE GENOMIC DNA]</scope>
    <source>
        <strain evidence="11">PX69</strain>
    </source>
</reference>
<dbReference type="GO" id="GO:0043952">
    <property type="term" value="P:protein transport by the Sec complex"/>
    <property type="evidence" value="ECO:0007669"/>
    <property type="project" value="UniProtKB-UniRule"/>
</dbReference>
<evidence type="ECO:0000256" key="5">
    <source>
        <dbReference type="ARBA" id="ARBA00022927"/>
    </source>
</evidence>
<dbReference type="InterPro" id="IPR001901">
    <property type="entry name" value="Translocase_SecE/Sec61-g"/>
</dbReference>